<feature type="domain" description="GAF" evidence="2">
    <location>
        <begin position="95"/>
        <end position="216"/>
    </location>
</feature>
<proteinExistence type="predicted"/>
<evidence type="ECO:0000259" key="2">
    <source>
        <dbReference type="Pfam" id="PF01590"/>
    </source>
</evidence>
<dbReference type="EMBL" id="VRYN01000002">
    <property type="protein sequence ID" value="TYO76444.1"/>
    <property type="molecule type" value="Genomic_DNA"/>
</dbReference>
<organism evidence="3 5">
    <name type="scientific">Halobacterium salinarum (strain ATCC 33171 / DSM 3754 / JCM 8978 / NBRC 102687 / NCIMB 764 / 91-R6)</name>
    <dbReference type="NCBI Taxonomy" id="2597657"/>
    <lineage>
        <taxon>Archaea</taxon>
        <taxon>Methanobacteriati</taxon>
        <taxon>Methanobacteriota</taxon>
        <taxon>Stenosarchaea group</taxon>
        <taxon>Halobacteria</taxon>
        <taxon>Halobacteriales</taxon>
        <taxon>Halobacteriaceae</taxon>
        <taxon>Halobacterium</taxon>
    </lineage>
</organism>
<dbReference type="Pfam" id="PF01590">
    <property type="entry name" value="GAF"/>
    <property type="match status" value="1"/>
</dbReference>
<evidence type="ECO:0000313" key="3">
    <source>
        <dbReference type="EMBL" id="QCC44508.1"/>
    </source>
</evidence>
<dbReference type="AlphaFoldDB" id="A0A4D6GVI7"/>
<evidence type="ECO:0000256" key="1">
    <source>
        <dbReference type="SAM" id="MobiDB-lite"/>
    </source>
</evidence>
<dbReference type="Proteomes" id="UP000296216">
    <property type="component" value="Chromosome"/>
</dbReference>
<sequence>MDHDSYLRAIGLPEYADAASDAAHRGAALVARPPHTTITTAAVEDHYTYPVPSESTPGTARDVGPADDQYNLAPICGLEYDPEQLRDHPNTARLAALAGTVDALAEELPVDWLGIYRRAADSDGHPILVKEACTGAPSRAVVPLTDSVAARSTNAAVGRSGEAVVVDDTAAHDGPGNERDSAVASECCCPVLAGDDVVGIVDAESHTPEFFTPERVLTIVGACAGLADSELLTPPRVEQ</sequence>
<reference evidence="3 5" key="1">
    <citation type="journal article" date="2019" name="Microbiol. Resour. Announc.">
        <title>The Genome Sequence of the Halobacterium salinarum Type Strain Is Closely Related to That of Laboratory Strains NRC-1 and R1.</title>
        <authorList>
            <person name="Pfeiffer F."/>
            <person name="Marchfelder A."/>
            <person name="Habermann B."/>
            <person name="Dyall-Smith M.L."/>
        </authorList>
    </citation>
    <scope>NUCLEOTIDE SEQUENCE [LARGE SCALE GENOMIC DNA]</scope>
    <source>
        <strain evidence="3">91-R6</strain>
        <strain evidence="5">ATCC 33171 / DSM 3754 / JCM 8978 / NBRC 102687 / NCIMB 764 / 91-R6</strain>
    </source>
</reference>
<dbReference type="EMBL" id="CP038631">
    <property type="protein sequence ID" value="QCC44508.1"/>
    <property type="molecule type" value="Genomic_DNA"/>
</dbReference>
<dbReference type="InterPro" id="IPR003018">
    <property type="entry name" value="GAF"/>
</dbReference>
<name>A0A4D6GVI7_HALS9</name>
<dbReference type="GeneID" id="39854653"/>
<dbReference type="Proteomes" id="UP000323075">
    <property type="component" value="Unassembled WGS sequence"/>
</dbReference>
<evidence type="ECO:0000313" key="6">
    <source>
        <dbReference type="Proteomes" id="UP000323075"/>
    </source>
</evidence>
<dbReference type="SUPFAM" id="SSF55781">
    <property type="entry name" value="GAF domain-like"/>
    <property type="match status" value="1"/>
</dbReference>
<accession>A0A4D6GVI7</accession>
<dbReference type="RefSeq" id="WP_136361123.1">
    <property type="nucleotide sequence ID" value="NZ_VRYN01000002.1"/>
</dbReference>
<evidence type="ECO:0000313" key="4">
    <source>
        <dbReference type="EMBL" id="TYO76444.1"/>
    </source>
</evidence>
<dbReference type="InterPro" id="IPR029016">
    <property type="entry name" value="GAF-like_dom_sf"/>
</dbReference>
<reference evidence="4 6" key="2">
    <citation type="submission" date="2019-07" db="EMBL/GenBank/DDBJ databases">
        <title>Genomic Encyclopedia of Archaeal and Bacterial Type Strains, Phase II (KMG-II): from individual species to whole genera.</title>
        <authorList>
            <person name="Goeker M."/>
        </authorList>
    </citation>
    <scope>NUCLEOTIDE SEQUENCE [LARGE SCALE GENOMIC DNA]</scope>
    <source>
        <strain evidence="4 6">DSM 3754</strain>
    </source>
</reference>
<gene>
    <name evidence="4" type="ORF">APQ99_01081</name>
    <name evidence="3" type="ORF">HBSAL_03920</name>
</gene>
<evidence type="ECO:0000313" key="5">
    <source>
        <dbReference type="Proteomes" id="UP000296216"/>
    </source>
</evidence>
<dbReference type="Gene3D" id="3.30.450.40">
    <property type="match status" value="1"/>
</dbReference>
<protein>
    <submittedName>
        <fullName evidence="3">GAF domain protein</fullName>
    </submittedName>
    <submittedName>
        <fullName evidence="4">GAF domain-containing protein, putative methionine-R-sulfoxide reductase</fullName>
    </submittedName>
</protein>
<reference evidence="3" key="3">
    <citation type="journal article" name="MicrobiologyOpen">
        <title>Whole-genome comparison between the type strain of Halobacterium salinarum (DSM 3754(T)) and the laboratory strains R1 and NRC-1.</title>
        <authorList>
            <person name="Pfeiffer F."/>
            <person name="Losensky G."/>
            <person name="Marchfelder A."/>
            <person name="Habermann B."/>
            <person name="Dyall-Smith M."/>
        </authorList>
    </citation>
    <scope>NUCLEOTIDE SEQUENCE</scope>
    <source>
        <strain evidence="3">91-R6</strain>
    </source>
</reference>
<feature type="region of interest" description="Disordered" evidence="1">
    <location>
        <begin position="41"/>
        <end position="65"/>
    </location>
</feature>